<evidence type="ECO:0000313" key="19">
    <source>
        <dbReference type="WBParaSite" id="DME_0000377701-mRNA-1"/>
    </source>
</evidence>
<dbReference type="WBParaSite" id="DME_0000377701-mRNA-1">
    <property type="protein sequence ID" value="DME_0000377701-mRNA-1"/>
    <property type="gene ID" value="DME_0000377701"/>
</dbReference>
<dbReference type="InterPro" id="IPR041020">
    <property type="entry name" value="PH_16"/>
</dbReference>
<evidence type="ECO:0000313" key="18">
    <source>
        <dbReference type="Proteomes" id="UP000038040"/>
    </source>
</evidence>
<dbReference type="Gene3D" id="2.30.42.10">
    <property type="match status" value="1"/>
</dbReference>
<dbReference type="Gene3D" id="1.20.900.10">
    <property type="entry name" value="Dbl homology (DH) domain"/>
    <property type="match status" value="1"/>
</dbReference>
<dbReference type="GO" id="GO:0007186">
    <property type="term" value="P:G protein-coupled receptor signaling pathway"/>
    <property type="evidence" value="ECO:0007669"/>
    <property type="project" value="TreeGrafter"/>
</dbReference>
<dbReference type="SUPFAM" id="SSF57889">
    <property type="entry name" value="Cysteine-rich domain"/>
    <property type="match status" value="1"/>
</dbReference>
<dbReference type="CDD" id="cd00160">
    <property type="entry name" value="RhoGEF"/>
    <property type="match status" value="1"/>
</dbReference>
<feature type="domain" description="Phorbol-ester/DAG-type" evidence="15">
    <location>
        <begin position="407"/>
        <end position="457"/>
    </location>
</feature>
<evidence type="ECO:0000259" key="15">
    <source>
        <dbReference type="PROSITE" id="PS50081"/>
    </source>
</evidence>
<keyword evidence="9 11" id="KW-0175">Coiled coil</keyword>
<feature type="coiled-coil region" evidence="11">
    <location>
        <begin position="1033"/>
        <end position="1060"/>
    </location>
</feature>
<evidence type="ECO:0000256" key="11">
    <source>
        <dbReference type="SAM" id="Coils"/>
    </source>
</evidence>
<dbReference type="PANTHER" id="PTHR45872:SF2">
    <property type="entry name" value="RHO GUANINE NUCLEOTIDE EXCHANGE FACTOR 2, ISOFORM D"/>
    <property type="match status" value="1"/>
</dbReference>
<comment type="subcellular location">
    <subcellularLocation>
        <location evidence="2">Cytoplasm</location>
    </subcellularLocation>
    <subcellularLocation>
        <location evidence="1">Membrane</location>
    </subcellularLocation>
</comment>
<dbReference type="InterPro" id="IPR036305">
    <property type="entry name" value="RGS_sf"/>
</dbReference>
<dbReference type="GO" id="GO:0005737">
    <property type="term" value="C:cytoplasm"/>
    <property type="evidence" value="ECO:0007669"/>
    <property type="project" value="UniProtKB-SubCell"/>
</dbReference>
<dbReference type="CDD" id="cd13329">
    <property type="entry name" value="PH_RhoGEF"/>
    <property type="match status" value="1"/>
</dbReference>
<accession>A0A0N4U9K6</accession>
<dbReference type="SUPFAM" id="SSF50156">
    <property type="entry name" value="PDZ domain-like"/>
    <property type="match status" value="1"/>
</dbReference>
<dbReference type="SUPFAM" id="SSF48097">
    <property type="entry name" value="Regulator of G-protein signaling, RGS"/>
    <property type="match status" value="1"/>
</dbReference>
<dbReference type="GO" id="GO:0005085">
    <property type="term" value="F:guanyl-nucleotide exchange factor activity"/>
    <property type="evidence" value="ECO:0007669"/>
    <property type="project" value="UniProtKB-KW"/>
</dbReference>
<evidence type="ECO:0000256" key="4">
    <source>
        <dbReference type="ARBA" id="ARBA00022490"/>
    </source>
</evidence>
<dbReference type="PROSITE" id="PS50003">
    <property type="entry name" value="PH_DOMAIN"/>
    <property type="match status" value="1"/>
</dbReference>
<evidence type="ECO:0000256" key="1">
    <source>
        <dbReference type="ARBA" id="ARBA00004370"/>
    </source>
</evidence>
<keyword evidence="6" id="KW-0344">Guanine-nucleotide releasing factor</keyword>
<dbReference type="Gene3D" id="3.30.60.20">
    <property type="match status" value="1"/>
</dbReference>
<keyword evidence="7" id="KW-0479">Metal-binding</keyword>
<dbReference type="InterPro" id="IPR035899">
    <property type="entry name" value="DBL_dom_sf"/>
</dbReference>
<feature type="domain" description="RGS" evidence="17">
    <location>
        <begin position="175"/>
        <end position="238"/>
    </location>
</feature>
<dbReference type="InterPro" id="IPR036034">
    <property type="entry name" value="PDZ_sf"/>
</dbReference>
<dbReference type="InterPro" id="IPR000219">
    <property type="entry name" value="DH_dom"/>
</dbReference>
<evidence type="ECO:0000256" key="2">
    <source>
        <dbReference type="ARBA" id="ARBA00004496"/>
    </source>
</evidence>
<dbReference type="InterPro" id="IPR016137">
    <property type="entry name" value="RGS"/>
</dbReference>
<feature type="domain" description="DH" evidence="14">
    <location>
        <begin position="543"/>
        <end position="741"/>
    </location>
</feature>
<keyword evidence="10" id="KW-0472">Membrane</keyword>
<dbReference type="Pfam" id="PF00595">
    <property type="entry name" value="PDZ"/>
    <property type="match status" value="1"/>
</dbReference>
<dbReference type="InterPro" id="IPR015212">
    <property type="entry name" value="RGS-like_dom"/>
</dbReference>
<evidence type="ECO:0000256" key="12">
    <source>
        <dbReference type="SAM" id="MobiDB-lite"/>
    </source>
</evidence>
<dbReference type="InterPro" id="IPR044926">
    <property type="entry name" value="RGS_subdomain_2"/>
</dbReference>
<proteinExistence type="predicted"/>
<dbReference type="PROSITE" id="PS50010">
    <property type="entry name" value="DH_2"/>
    <property type="match status" value="1"/>
</dbReference>
<evidence type="ECO:0000256" key="3">
    <source>
        <dbReference type="ARBA" id="ARBA00022468"/>
    </source>
</evidence>
<dbReference type="SMART" id="SM00325">
    <property type="entry name" value="RhoGEF"/>
    <property type="match status" value="1"/>
</dbReference>
<dbReference type="SMART" id="SM00228">
    <property type="entry name" value="PDZ"/>
    <property type="match status" value="1"/>
</dbReference>
<dbReference type="GO" id="GO:0001664">
    <property type="term" value="F:G protein-coupled receptor binding"/>
    <property type="evidence" value="ECO:0007669"/>
    <property type="project" value="TreeGrafter"/>
</dbReference>
<dbReference type="Pfam" id="PF00621">
    <property type="entry name" value="RhoGEF"/>
    <property type="match status" value="1"/>
</dbReference>
<dbReference type="PANTHER" id="PTHR45872">
    <property type="entry name" value="RHO GUANINE NUCLEOTIDE EXCHANGE FACTOR 2, ISOFORM D"/>
    <property type="match status" value="1"/>
</dbReference>
<dbReference type="Pfam" id="PF09128">
    <property type="entry name" value="RGS-like"/>
    <property type="match status" value="1"/>
</dbReference>
<evidence type="ECO:0000256" key="5">
    <source>
        <dbReference type="ARBA" id="ARBA00022553"/>
    </source>
</evidence>
<feature type="region of interest" description="Disordered" evidence="12">
    <location>
        <begin position="467"/>
        <end position="507"/>
    </location>
</feature>
<feature type="domain" description="PH" evidence="13">
    <location>
        <begin position="781"/>
        <end position="890"/>
    </location>
</feature>
<dbReference type="GO" id="GO:0005096">
    <property type="term" value="F:GTPase activator activity"/>
    <property type="evidence" value="ECO:0007669"/>
    <property type="project" value="UniProtKB-KW"/>
</dbReference>
<dbReference type="SMART" id="SM00233">
    <property type="entry name" value="PH"/>
    <property type="match status" value="1"/>
</dbReference>
<evidence type="ECO:0000256" key="10">
    <source>
        <dbReference type="ARBA" id="ARBA00023136"/>
    </source>
</evidence>
<evidence type="ECO:0000259" key="14">
    <source>
        <dbReference type="PROSITE" id="PS50010"/>
    </source>
</evidence>
<dbReference type="PROSITE" id="PS50106">
    <property type="entry name" value="PDZ"/>
    <property type="match status" value="1"/>
</dbReference>
<dbReference type="PROSITE" id="PS50132">
    <property type="entry name" value="RGS"/>
    <property type="match status" value="1"/>
</dbReference>
<dbReference type="InterPro" id="IPR001478">
    <property type="entry name" value="PDZ"/>
</dbReference>
<dbReference type="InterPro" id="IPR046349">
    <property type="entry name" value="C1-like_sf"/>
</dbReference>
<evidence type="ECO:0000256" key="6">
    <source>
        <dbReference type="ARBA" id="ARBA00022658"/>
    </source>
</evidence>
<sequence>LKLFTTFPASLQPSIDLVQRCVVVARQADGYGLTVTGDHPVYVHTVKLDGAAYRAGVRQGDKIIKVNGMPVTASNHLEVVRMISGGSVKPSDEIKLTSYREILLVYISFSFYISFLKGLRESSMEGTQLERALQRIESLQNQLRNIESLSLVILKFEIFYYLFWLQFDSHGPFSNFKELLNRPAHLATFINYLLENANPSSLFFYLITNAYQNSSGTSKELRKWAYEIFSTFLIPNAPLWWDSIEQSLVQNIDKVFVLTATTQGAESDMEPLLRIFLSARQKSLEDIAEHLANFRQKRKIGLGSLFDANQLARISKGDSAMEMRVGEAILIRSLETLLSSVNYDLDNCDSRSLALISSLATVIKVVLNMRSNTNEKILDRCPTFVTRDKSAMFKMKMSTKRSVQIKGHHFILTHINLTVYCYQCREAIWGVNAQAFFCQNCDVVVHKQCTSSLVDYCYPAAQKKAGMSKSKQRSTSGGKYENRMDKKGNVKSVSSDSGIGADFEKPVSRSHSMRTRVVETEVPSLESILGWEVVRHLKPKEKKRQEVINELFHTERTHVRNLKILFKVFYKPMLMQKVVPPDIVKLFFANIDEVLEIHSEMNKKMRLTIEAWRKDNILSGLFGEIGPLMESLFDGENGQKLMQTTSVFCQHQQHALDILRQRSKKEKDDQLGRFLAEAESNPLCRKLQLKDMLPVEMQRLVKYPLLLETIAKYTIEPSEEQTRLLNSVNSAKRILSAVNTAKRNAENLRRLDELQKRLIIPAYDRELMNADLSSLNLTNYKLVHDGSLTWRFSRGKMVELHAVLLEGVLLLLTKAGDGQKLLLKIQEPSKDSRWFPVLPLLSLIIKEKANDKRAFFIVNNIERGAQIYELVASTATERKTWFKLIADQIDFAKQNDQVQLLTHPRLVNANEIIVEQPTVLEHARPILTASERLKRTDQIILRALLEKRAILTEFLPGVDKGDLKSLEELTEKLTGLAVGELKQKDGRELAVSAIVHGNRLLDAINQADKTDSDLPSVPCYKLTVIAAPLMNHLKAMLQIIEEQHNEIVSLKQQLNQYKDLAENGPGYRTMSEETLTESNPNVEKISSSVIDTEMERRKKLLNKRQRNAALSISSDTMQHIRPASK</sequence>
<organism evidence="18 19">
    <name type="scientific">Dracunculus medinensis</name>
    <name type="common">Guinea worm</name>
    <dbReference type="NCBI Taxonomy" id="318479"/>
    <lineage>
        <taxon>Eukaryota</taxon>
        <taxon>Metazoa</taxon>
        <taxon>Ecdysozoa</taxon>
        <taxon>Nematoda</taxon>
        <taxon>Chromadorea</taxon>
        <taxon>Rhabditida</taxon>
        <taxon>Spirurina</taxon>
        <taxon>Dracunculoidea</taxon>
        <taxon>Dracunculidae</taxon>
        <taxon>Dracunculus</taxon>
    </lineage>
</organism>
<dbReference type="InterPro" id="IPR011993">
    <property type="entry name" value="PH-like_dom_sf"/>
</dbReference>
<evidence type="ECO:0000259" key="13">
    <source>
        <dbReference type="PROSITE" id="PS50003"/>
    </source>
</evidence>
<dbReference type="Gene3D" id="1.10.167.10">
    <property type="entry name" value="Regulator of G-protein Signalling 4, domain 2"/>
    <property type="match status" value="1"/>
</dbReference>
<evidence type="ECO:0000256" key="9">
    <source>
        <dbReference type="ARBA" id="ARBA00023054"/>
    </source>
</evidence>
<evidence type="ECO:0000259" key="17">
    <source>
        <dbReference type="PROSITE" id="PS50132"/>
    </source>
</evidence>
<keyword evidence="8" id="KW-0862">Zinc</keyword>
<keyword evidence="3" id="KW-0343">GTPase activation</keyword>
<dbReference type="PROSITE" id="PS50081">
    <property type="entry name" value="ZF_DAG_PE_2"/>
    <property type="match status" value="1"/>
</dbReference>
<dbReference type="GO" id="GO:0016020">
    <property type="term" value="C:membrane"/>
    <property type="evidence" value="ECO:0007669"/>
    <property type="project" value="UniProtKB-SubCell"/>
</dbReference>
<evidence type="ECO:0000256" key="8">
    <source>
        <dbReference type="ARBA" id="ARBA00022833"/>
    </source>
</evidence>
<dbReference type="Proteomes" id="UP000038040">
    <property type="component" value="Unplaced"/>
</dbReference>
<keyword evidence="5" id="KW-0597">Phosphoprotein</keyword>
<name>A0A0N4U9K6_DRAME</name>
<dbReference type="InterPro" id="IPR002219">
    <property type="entry name" value="PKC_DAG/PE"/>
</dbReference>
<dbReference type="Pfam" id="PF17838">
    <property type="entry name" value="PH_16"/>
    <property type="match status" value="1"/>
</dbReference>
<dbReference type="Gene3D" id="2.30.29.30">
    <property type="entry name" value="Pleckstrin-homology domain (PH domain)/Phosphotyrosine-binding domain (PTB)"/>
    <property type="match status" value="1"/>
</dbReference>
<keyword evidence="4" id="KW-0963">Cytoplasm</keyword>
<reference evidence="19" key="1">
    <citation type="submission" date="2016-04" db="UniProtKB">
        <authorList>
            <consortium name="WormBaseParasite"/>
        </authorList>
    </citation>
    <scope>IDENTIFICATION</scope>
</reference>
<protein>
    <submittedName>
        <fullName evidence="19">Rho guanine nucleotide exchange factor 2</fullName>
    </submittedName>
</protein>
<dbReference type="InterPro" id="IPR001849">
    <property type="entry name" value="PH_domain"/>
</dbReference>
<feature type="domain" description="PDZ" evidence="16">
    <location>
        <begin position="21"/>
        <end position="83"/>
    </location>
</feature>
<dbReference type="Pfam" id="PF00130">
    <property type="entry name" value="C1_1"/>
    <property type="match status" value="1"/>
</dbReference>
<dbReference type="SMART" id="SM00109">
    <property type="entry name" value="C1"/>
    <property type="match status" value="1"/>
</dbReference>
<dbReference type="SUPFAM" id="SSF50729">
    <property type="entry name" value="PH domain-like"/>
    <property type="match status" value="1"/>
</dbReference>
<dbReference type="PROSITE" id="PS00479">
    <property type="entry name" value="ZF_DAG_PE_1"/>
    <property type="match status" value="1"/>
</dbReference>
<dbReference type="AlphaFoldDB" id="A0A0N4U9K6"/>
<dbReference type="SUPFAM" id="SSF48065">
    <property type="entry name" value="DBL homology domain (DH-domain)"/>
    <property type="match status" value="1"/>
</dbReference>
<dbReference type="GO" id="GO:0046872">
    <property type="term" value="F:metal ion binding"/>
    <property type="evidence" value="ECO:0007669"/>
    <property type="project" value="UniProtKB-KW"/>
</dbReference>
<evidence type="ECO:0000256" key="7">
    <source>
        <dbReference type="ARBA" id="ARBA00022723"/>
    </source>
</evidence>
<evidence type="ECO:0000259" key="16">
    <source>
        <dbReference type="PROSITE" id="PS50106"/>
    </source>
</evidence>